<accession>A0A4R5VHA7</accession>
<dbReference type="AlphaFoldDB" id="A0A4R5VHA7"/>
<evidence type="ECO:0000313" key="8">
    <source>
        <dbReference type="EMBL" id="TDK51351.1"/>
    </source>
</evidence>
<dbReference type="PANTHER" id="PTHR32308">
    <property type="entry name" value="LYASE BETA SUBUNIT, PUTATIVE (AFU_ORTHOLOGUE AFUA_4G13030)-RELATED"/>
    <property type="match status" value="1"/>
</dbReference>
<gene>
    <name evidence="8" type="ORF">E1832_03365</name>
</gene>
<evidence type="ECO:0000256" key="1">
    <source>
        <dbReference type="ARBA" id="ARBA00001946"/>
    </source>
</evidence>
<dbReference type="Proteomes" id="UP000295301">
    <property type="component" value="Unassembled WGS sequence"/>
</dbReference>
<comment type="similarity">
    <text evidence="2">Belongs to the HpcH/HpaI aldolase family.</text>
</comment>
<organism evidence="8 9">
    <name type="scientific">Antarcticimicrobium luteum</name>
    <dbReference type="NCBI Taxonomy" id="2547397"/>
    <lineage>
        <taxon>Bacteria</taxon>
        <taxon>Pseudomonadati</taxon>
        <taxon>Pseudomonadota</taxon>
        <taxon>Alphaproteobacteria</taxon>
        <taxon>Rhodobacterales</taxon>
        <taxon>Paracoccaceae</taxon>
        <taxon>Antarcticimicrobium</taxon>
    </lineage>
</organism>
<feature type="binding site" evidence="6">
    <location>
        <position position="118"/>
    </location>
    <ligand>
        <name>Mg(2+)</name>
        <dbReference type="ChEBI" id="CHEBI:18420"/>
    </ligand>
</feature>
<feature type="binding site" evidence="6">
    <location>
        <position position="144"/>
    </location>
    <ligand>
        <name>Mg(2+)</name>
        <dbReference type="ChEBI" id="CHEBI:18420"/>
    </ligand>
</feature>
<evidence type="ECO:0000256" key="4">
    <source>
        <dbReference type="ARBA" id="ARBA00022842"/>
    </source>
</evidence>
<feature type="binding site" evidence="5">
    <location>
        <position position="68"/>
    </location>
    <ligand>
        <name>substrate</name>
    </ligand>
</feature>
<dbReference type="GO" id="GO:0006107">
    <property type="term" value="P:oxaloacetate metabolic process"/>
    <property type="evidence" value="ECO:0007669"/>
    <property type="project" value="TreeGrafter"/>
</dbReference>
<dbReference type="EMBL" id="SMUV01000047">
    <property type="protein sequence ID" value="TDK51351.1"/>
    <property type="molecule type" value="Genomic_DNA"/>
</dbReference>
<dbReference type="SUPFAM" id="SSF51621">
    <property type="entry name" value="Phosphoenolpyruvate/pyruvate domain"/>
    <property type="match status" value="1"/>
</dbReference>
<comment type="cofactor">
    <cofactor evidence="1">
        <name>Mg(2+)</name>
        <dbReference type="ChEBI" id="CHEBI:18420"/>
    </cofactor>
</comment>
<protein>
    <submittedName>
        <fullName evidence="8">CoA ester lyase</fullName>
    </submittedName>
</protein>
<evidence type="ECO:0000259" key="7">
    <source>
        <dbReference type="Pfam" id="PF03328"/>
    </source>
</evidence>
<name>A0A4R5VHA7_9RHOB</name>
<keyword evidence="3 6" id="KW-0479">Metal-binding</keyword>
<dbReference type="RefSeq" id="WP_133358324.1">
    <property type="nucleotide sequence ID" value="NZ_SMUV01000047.1"/>
</dbReference>
<keyword evidence="9" id="KW-1185">Reference proteome</keyword>
<evidence type="ECO:0000256" key="2">
    <source>
        <dbReference type="ARBA" id="ARBA00005568"/>
    </source>
</evidence>
<dbReference type="GO" id="GO:0016829">
    <property type="term" value="F:lyase activity"/>
    <property type="evidence" value="ECO:0007669"/>
    <property type="project" value="UniProtKB-KW"/>
</dbReference>
<dbReference type="OrthoDB" id="9800547at2"/>
<dbReference type="PANTHER" id="PTHR32308:SF10">
    <property type="entry name" value="CITRATE LYASE SUBUNIT BETA"/>
    <property type="match status" value="1"/>
</dbReference>
<evidence type="ECO:0000256" key="6">
    <source>
        <dbReference type="PIRSR" id="PIRSR015582-2"/>
    </source>
</evidence>
<feature type="binding site" evidence="5">
    <location>
        <position position="118"/>
    </location>
    <ligand>
        <name>substrate</name>
    </ligand>
</feature>
<dbReference type="Pfam" id="PF03328">
    <property type="entry name" value="HpcH_HpaI"/>
    <property type="match status" value="1"/>
</dbReference>
<reference evidence="8 9" key="1">
    <citation type="submission" date="2019-03" db="EMBL/GenBank/DDBJ databases">
        <title>Ruegeria lutea sp. nov., a novel strain, isolated from marine sediment, the Masan Bay, South Korea.</title>
        <authorList>
            <person name="Kim J."/>
            <person name="Kim D.-Y."/>
            <person name="Lee S.-S."/>
        </authorList>
    </citation>
    <scope>NUCLEOTIDE SEQUENCE [LARGE SCALE GENOMIC DNA]</scope>
    <source>
        <strain evidence="8 9">318-1</strain>
    </source>
</reference>
<dbReference type="PIRSF" id="PIRSF015582">
    <property type="entry name" value="Cit_lyase_B"/>
    <property type="match status" value="1"/>
</dbReference>
<dbReference type="InterPro" id="IPR011206">
    <property type="entry name" value="Citrate_lyase_beta/mcl1/mcl2"/>
</dbReference>
<dbReference type="GO" id="GO:0000287">
    <property type="term" value="F:magnesium ion binding"/>
    <property type="evidence" value="ECO:0007669"/>
    <property type="project" value="TreeGrafter"/>
</dbReference>
<sequence>MTDRFLNAKSLLFVPGERDDRIPKALASGADAVIVDLEDAVRPEDKPRARRAVAAFLGGRPAGCVLLRINAAETEWYGEDIALAAHSGIAGVVLPKANAAALARARAGTAAPLWPLVETAQGLRDLHGMAPMPGVARMLLGTIDLALDMALDAAHPGGQAMLDSARYHLVASSVAAGLAAPADGVFADLGDTAGLTAAATHARACGFGGMMCIHPKQADRVNAAFAPRPEQADWARRVLQAAAAQGGAFRFEGQMIDKPVLARAARILAS</sequence>
<keyword evidence="4 6" id="KW-0460">Magnesium</keyword>
<feature type="domain" description="HpcH/HpaI aldolase/citrate lyase" evidence="7">
    <location>
        <begin position="9"/>
        <end position="215"/>
    </location>
</feature>
<keyword evidence="8" id="KW-0456">Lyase</keyword>
<dbReference type="InterPro" id="IPR040442">
    <property type="entry name" value="Pyrv_kinase-like_dom_sf"/>
</dbReference>
<dbReference type="InterPro" id="IPR015813">
    <property type="entry name" value="Pyrv/PenolPyrv_kinase-like_dom"/>
</dbReference>
<dbReference type="Gene3D" id="3.20.20.60">
    <property type="entry name" value="Phosphoenolpyruvate-binding domains"/>
    <property type="match status" value="1"/>
</dbReference>
<evidence type="ECO:0000313" key="9">
    <source>
        <dbReference type="Proteomes" id="UP000295301"/>
    </source>
</evidence>
<dbReference type="InterPro" id="IPR005000">
    <property type="entry name" value="Aldolase/citrate-lyase_domain"/>
</dbReference>
<evidence type="ECO:0000256" key="5">
    <source>
        <dbReference type="PIRSR" id="PIRSR015582-1"/>
    </source>
</evidence>
<proteinExistence type="inferred from homology"/>
<comment type="caution">
    <text evidence="8">The sequence shown here is derived from an EMBL/GenBank/DDBJ whole genome shotgun (WGS) entry which is preliminary data.</text>
</comment>
<evidence type="ECO:0000256" key="3">
    <source>
        <dbReference type="ARBA" id="ARBA00022723"/>
    </source>
</evidence>